<evidence type="ECO:0000313" key="3">
    <source>
        <dbReference type="Proteomes" id="UP000450457"/>
    </source>
</evidence>
<sequence>MRKWHVVGSFLVMAGPVLILSGVKNTWLVLFLMVPGVLTLTIHALLEKNEKSLRCRLGLHTYERVRWNEDGPGEIIECQRCKKRREVMRGF</sequence>
<gene>
    <name evidence="2" type="ORF">GLW00_12385</name>
</gene>
<organism evidence="2 3">
    <name type="scientific">Halobacillus litoralis</name>
    <dbReference type="NCBI Taxonomy" id="45668"/>
    <lineage>
        <taxon>Bacteria</taxon>
        <taxon>Bacillati</taxon>
        <taxon>Bacillota</taxon>
        <taxon>Bacilli</taxon>
        <taxon>Bacillales</taxon>
        <taxon>Bacillaceae</taxon>
        <taxon>Halobacillus</taxon>
    </lineage>
</organism>
<dbReference type="GeneID" id="78007802"/>
<proteinExistence type="predicted"/>
<dbReference type="AlphaFoldDB" id="A0A845FDM5"/>
<name>A0A845FDM5_9BACI</name>
<evidence type="ECO:0000256" key="1">
    <source>
        <dbReference type="SAM" id="Phobius"/>
    </source>
</evidence>
<comment type="caution">
    <text evidence="2">The sequence shown here is derived from an EMBL/GenBank/DDBJ whole genome shotgun (WGS) entry which is preliminary data.</text>
</comment>
<dbReference type="Proteomes" id="UP000450457">
    <property type="component" value="Unassembled WGS sequence"/>
</dbReference>
<reference evidence="2 3" key="1">
    <citation type="submission" date="2019-11" db="EMBL/GenBank/DDBJ databases">
        <title>Genome sequences of 17 halophilic strains isolated from different environments.</title>
        <authorList>
            <person name="Furrow R.E."/>
        </authorList>
    </citation>
    <scope>NUCLEOTIDE SEQUENCE [LARGE SCALE GENOMIC DNA]</scope>
    <source>
        <strain evidence="2 3">SL-4</strain>
    </source>
</reference>
<evidence type="ECO:0000313" key="2">
    <source>
        <dbReference type="EMBL" id="MYL71657.1"/>
    </source>
</evidence>
<dbReference type="OrthoDB" id="2428666at2"/>
<dbReference type="RefSeq" id="WP_160914506.1">
    <property type="nucleotide sequence ID" value="NZ_WMFA01000004.1"/>
</dbReference>
<feature type="transmembrane region" description="Helical" evidence="1">
    <location>
        <begin position="29"/>
        <end position="46"/>
    </location>
</feature>
<keyword evidence="1" id="KW-0472">Membrane</keyword>
<accession>A0A845FDM5</accession>
<dbReference type="EMBL" id="WMFA01000004">
    <property type="protein sequence ID" value="MYL71657.1"/>
    <property type="molecule type" value="Genomic_DNA"/>
</dbReference>
<keyword evidence="1" id="KW-1133">Transmembrane helix</keyword>
<keyword evidence="1" id="KW-0812">Transmembrane</keyword>
<protein>
    <submittedName>
        <fullName evidence="2">Uncharacterized protein</fullName>
    </submittedName>
</protein>